<name>A0A194VPD1_CYTMA</name>
<keyword evidence="4" id="KW-1185">Reference proteome</keyword>
<dbReference type="AlphaFoldDB" id="A0A194VPD1"/>
<sequence length="336" mass="37248">MSPSTTATQDDADKPAVPPTELKFFLFSDPTEAKSRDNKRLVRSHVARTSHARSRHARASQRDVAQKHEWGEDLLADDEEPTISSVGEQSSSPASSTSLASSSTAPQNSPSNLPSNPPTLINSGAQDQLQAFVQHLSPWEQFLFDHYVTVLIPSRHNPCDHPSHPIDVSWYHQGMVVHWVSFCLTDVGLLQGLFLASCRNLAKIHRNSNNLAEADIYEQRALHYRGECLRSMRDSMPGDGNAVTDYTVGKALFLAFNEYMAENLDESKRHMAACEDLVELMGGHHALGLNGFMSQLILWFKQELLNVEDQDDTEEGSTTVKDTLVSDPSLPNTASH</sequence>
<proteinExistence type="predicted"/>
<keyword evidence="1" id="KW-0539">Nucleus</keyword>
<feature type="compositionally biased region" description="Basic and acidic residues" evidence="2">
    <location>
        <begin position="31"/>
        <end position="40"/>
    </location>
</feature>
<evidence type="ECO:0000256" key="2">
    <source>
        <dbReference type="SAM" id="MobiDB-lite"/>
    </source>
</evidence>
<dbReference type="Proteomes" id="UP000078559">
    <property type="component" value="Chromosome 2"/>
</dbReference>
<dbReference type="OrthoDB" id="5620at2759"/>
<protein>
    <submittedName>
        <fullName evidence="3">Uncharacterized protein</fullName>
    </submittedName>
</protein>
<evidence type="ECO:0000313" key="4">
    <source>
        <dbReference type="Proteomes" id="UP000078559"/>
    </source>
</evidence>
<feature type="compositionally biased region" description="Basic and acidic residues" evidence="2">
    <location>
        <begin position="60"/>
        <end position="71"/>
    </location>
</feature>
<gene>
    <name evidence="3" type="ORF">VM1G_02332</name>
</gene>
<dbReference type="EMBL" id="CM003099">
    <property type="protein sequence ID" value="KUI65842.1"/>
    <property type="molecule type" value="Genomic_DNA"/>
</dbReference>
<dbReference type="InterPro" id="IPR021858">
    <property type="entry name" value="Fun_TF"/>
</dbReference>
<dbReference type="PANTHER" id="PTHR37540:SF5">
    <property type="entry name" value="TRANSCRIPTION FACTOR DOMAIN-CONTAINING PROTEIN"/>
    <property type="match status" value="1"/>
</dbReference>
<reference evidence="3" key="1">
    <citation type="submission" date="2014-12" db="EMBL/GenBank/DDBJ databases">
        <title>Genome Sequence of Valsa Canker Pathogens Uncovers a Specific Adaption of Colonization on Woody Bark.</title>
        <authorList>
            <person name="Yin Z."/>
            <person name="Liu H."/>
            <person name="Gao X."/>
            <person name="Li Z."/>
            <person name="Song N."/>
            <person name="Ke X."/>
            <person name="Dai Q."/>
            <person name="Wu Y."/>
            <person name="Sun Y."/>
            <person name="Xu J.-R."/>
            <person name="Kang Z.K."/>
            <person name="Wang L."/>
            <person name="Huang L."/>
        </authorList>
    </citation>
    <scope>NUCLEOTIDE SEQUENCE [LARGE SCALE GENOMIC DNA]</scope>
    <source>
        <strain evidence="3">03-8</strain>
    </source>
</reference>
<dbReference type="Pfam" id="PF11951">
    <property type="entry name" value="Fungal_trans_2"/>
    <property type="match status" value="1"/>
</dbReference>
<feature type="compositionally biased region" description="Basic residues" evidence="2">
    <location>
        <begin position="41"/>
        <end position="59"/>
    </location>
</feature>
<dbReference type="PANTHER" id="PTHR37540">
    <property type="entry name" value="TRANSCRIPTION FACTOR (ACR-2), PUTATIVE-RELATED-RELATED"/>
    <property type="match status" value="1"/>
</dbReference>
<organism evidence="3 4">
    <name type="scientific">Cytospora mali</name>
    <name type="common">Apple Valsa canker fungus</name>
    <name type="synonym">Valsa mali</name>
    <dbReference type="NCBI Taxonomy" id="578113"/>
    <lineage>
        <taxon>Eukaryota</taxon>
        <taxon>Fungi</taxon>
        <taxon>Dikarya</taxon>
        <taxon>Ascomycota</taxon>
        <taxon>Pezizomycotina</taxon>
        <taxon>Sordariomycetes</taxon>
        <taxon>Sordariomycetidae</taxon>
        <taxon>Diaporthales</taxon>
        <taxon>Cytosporaceae</taxon>
        <taxon>Cytospora</taxon>
    </lineage>
</organism>
<evidence type="ECO:0000256" key="1">
    <source>
        <dbReference type="ARBA" id="ARBA00023242"/>
    </source>
</evidence>
<feature type="compositionally biased region" description="Acidic residues" evidence="2">
    <location>
        <begin position="72"/>
        <end position="81"/>
    </location>
</feature>
<accession>A0A194VPD1</accession>
<feature type="region of interest" description="Disordered" evidence="2">
    <location>
        <begin position="1"/>
        <end position="123"/>
    </location>
</feature>
<evidence type="ECO:0000313" key="3">
    <source>
        <dbReference type="EMBL" id="KUI65842.1"/>
    </source>
</evidence>
<feature type="region of interest" description="Disordered" evidence="2">
    <location>
        <begin position="310"/>
        <end position="336"/>
    </location>
</feature>
<feature type="compositionally biased region" description="Low complexity" evidence="2">
    <location>
        <begin position="90"/>
        <end position="123"/>
    </location>
</feature>